<dbReference type="Pfam" id="PF14587">
    <property type="entry name" value="Glyco_hydr_30_2"/>
    <property type="match status" value="1"/>
</dbReference>
<comment type="caution">
    <text evidence="4">The sequence shown here is derived from an EMBL/GenBank/DDBJ whole genome shotgun (WGS) entry which is preliminary data.</text>
</comment>
<dbReference type="InterPro" id="IPR039743">
    <property type="entry name" value="6GAL/EXGAL"/>
</dbReference>
<evidence type="ECO:0000313" key="4">
    <source>
        <dbReference type="EMBL" id="MFC5531471.1"/>
    </source>
</evidence>
<organism evidence="4 5">
    <name type="scientific">Cohnella yongneupensis</name>
    <dbReference type="NCBI Taxonomy" id="425006"/>
    <lineage>
        <taxon>Bacteria</taxon>
        <taxon>Bacillati</taxon>
        <taxon>Bacillota</taxon>
        <taxon>Bacilli</taxon>
        <taxon>Bacillales</taxon>
        <taxon>Paenibacillaceae</taxon>
        <taxon>Cohnella</taxon>
    </lineage>
</organism>
<dbReference type="EMBL" id="JBHSNC010000054">
    <property type="protein sequence ID" value="MFC5531471.1"/>
    <property type="molecule type" value="Genomic_DNA"/>
</dbReference>
<dbReference type="SUPFAM" id="SSF51445">
    <property type="entry name" value="(Trans)glycosidases"/>
    <property type="match status" value="1"/>
</dbReference>
<reference evidence="5" key="1">
    <citation type="journal article" date="2019" name="Int. J. Syst. Evol. Microbiol.">
        <title>The Global Catalogue of Microorganisms (GCM) 10K type strain sequencing project: providing services to taxonomists for standard genome sequencing and annotation.</title>
        <authorList>
            <consortium name="The Broad Institute Genomics Platform"/>
            <consortium name="The Broad Institute Genome Sequencing Center for Infectious Disease"/>
            <person name="Wu L."/>
            <person name="Ma J."/>
        </authorList>
    </citation>
    <scope>NUCLEOTIDE SEQUENCE [LARGE SCALE GENOMIC DNA]</scope>
    <source>
        <strain evidence="5">CGMCC 1.18578</strain>
    </source>
</reference>
<protein>
    <submittedName>
        <fullName evidence="4">Glycoside hydrolase</fullName>
    </submittedName>
</protein>
<dbReference type="InterPro" id="IPR039514">
    <property type="entry name" value="6GAL-like"/>
</dbReference>
<keyword evidence="5" id="KW-1185">Reference proteome</keyword>
<dbReference type="InterPro" id="IPR033452">
    <property type="entry name" value="GH30_C"/>
</dbReference>
<dbReference type="RefSeq" id="WP_378113433.1">
    <property type="nucleotide sequence ID" value="NZ_JBHSNC010000054.1"/>
</dbReference>
<feature type="domain" description="Endo-beta-1,6-galactanase-like" evidence="2">
    <location>
        <begin position="113"/>
        <end position="247"/>
    </location>
</feature>
<feature type="chain" id="PRO_5046439140" evidence="1">
    <location>
        <begin position="27"/>
        <end position="793"/>
    </location>
</feature>
<evidence type="ECO:0000259" key="2">
    <source>
        <dbReference type="Pfam" id="PF14587"/>
    </source>
</evidence>
<dbReference type="Gene3D" id="2.60.40.1180">
    <property type="entry name" value="Golgi alpha-mannosidase II"/>
    <property type="match status" value="1"/>
</dbReference>
<gene>
    <name evidence="4" type="ORF">ACFPQ4_18790</name>
</gene>
<feature type="signal peptide" evidence="1">
    <location>
        <begin position="1"/>
        <end position="26"/>
    </location>
</feature>
<keyword evidence="4" id="KW-0378">Hydrolase</keyword>
<accession>A0ABW0R2W2</accession>
<dbReference type="PANTHER" id="PTHR42767:SF1">
    <property type="entry name" value="ENDO-BETA-1,6-GALACTANASE-LIKE DOMAIN-CONTAINING PROTEIN"/>
    <property type="match status" value="1"/>
</dbReference>
<keyword evidence="1" id="KW-0732">Signal</keyword>
<evidence type="ECO:0000259" key="3">
    <source>
        <dbReference type="Pfam" id="PF17189"/>
    </source>
</evidence>
<sequence>MRKSYARFIPLLLIAIILSGCTSNEAKETASPIPTSTSSVPAIPVSVIDWNQEKQAIDGFGASAAFIETLGPKGFQNYAEPARSQILDLLFSREKGIGLSWVRNRVPQIEPVEGTWDWSKDPGQLFMMNEAKKRGVTRFYSTVWSPPGWMKTNNNAEDGNSFLLPDKFQAYADYLSKYAREYKSQFNIDLYGVSIQNEPDNAPNYEGNMWSAGDFNNFIKDYLGPTFTKDGVTAKIMLPESKDWNENLAVDALNDPETVKYIDTVTAHPYDGGFQALPTAKSKGKKVWATEVSSYEGQNDASMTDAMKNAILMHRHMTVAEDNAFFYWWLLTDSAAGGQGLINIYKDNSSYSTNKRLFTFGNFSRFIQPGAVRIDATPEPASGIYVSAYKDPSTGKLTVVAINDNEANQDISFQLKGAPGKTFVPYTTSASQNLAKGTGIEVKDGAFTASLPSKSVTTLIDADTDASGFVDSFADVEPQTTAPGETASVPAPEASPIPDPVVMTDALDNWNKTISHTANLQLTNIGEKSTDGDKSVAQRKTNTTESFIYQIEDIRLANIKMYFNDPGSDSNHIKVYASSKNGGYKEVETSQDEPAATEGSWYRVNYAAASLPANTNFLKIEIPQNTKDFYTPVISEVNITSSKPKSAAEKPKNVMTDPMDDWKKTLSHTDNLQLTNIGADSVDGDTSVVQRKTNTSESFIYNIKKMKTANVKIYFNDPNSDSNNIKIYGSSTNGKFKELVVRKDDPAETKGYWYAVNYTVDSIPENTNFLKIEIPQNTKDYYTPVISEVQIGN</sequence>
<dbReference type="GO" id="GO:0016787">
    <property type="term" value="F:hydrolase activity"/>
    <property type="evidence" value="ECO:0007669"/>
    <property type="project" value="UniProtKB-KW"/>
</dbReference>
<dbReference type="SUPFAM" id="SSF51011">
    <property type="entry name" value="Glycosyl hydrolase domain"/>
    <property type="match status" value="1"/>
</dbReference>
<evidence type="ECO:0000256" key="1">
    <source>
        <dbReference type="SAM" id="SignalP"/>
    </source>
</evidence>
<dbReference type="InterPro" id="IPR017853">
    <property type="entry name" value="GH"/>
</dbReference>
<dbReference type="PANTHER" id="PTHR42767">
    <property type="entry name" value="ENDO-BETA-1,6-GALACTANASE"/>
    <property type="match status" value="1"/>
</dbReference>
<proteinExistence type="predicted"/>
<feature type="domain" description="Glycosyl hydrolase family 30 beta sandwich" evidence="3">
    <location>
        <begin position="370"/>
        <end position="459"/>
    </location>
</feature>
<evidence type="ECO:0000313" key="5">
    <source>
        <dbReference type="Proteomes" id="UP001596108"/>
    </source>
</evidence>
<dbReference type="Proteomes" id="UP001596108">
    <property type="component" value="Unassembled WGS sequence"/>
</dbReference>
<dbReference type="Gene3D" id="3.20.20.80">
    <property type="entry name" value="Glycosidases"/>
    <property type="match status" value="1"/>
</dbReference>
<dbReference type="PROSITE" id="PS51257">
    <property type="entry name" value="PROKAR_LIPOPROTEIN"/>
    <property type="match status" value="1"/>
</dbReference>
<dbReference type="InterPro" id="IPR013780">
    <property type="entry name" value="Glyco_hydro_b"/>
</dbReference>
<dbReference type="Pfam" id="PF17189">
    <property type="entry name" value="Glyco_hydro_30C"/>
    <property type="match status" value="1"/>
</dbReference>
<name>A0ABW0R2W2_9BACL</name>